<proteinExistence type="predicted"/>
<reference evidence="2" key="1">
    <citation type="submission" date="2020-11" db="EMBL/GenBank/DDBJ databases">
        <authorList>
            <consortium name="DOE Joint Genome Institute"/>
            <person name="Ahrendt S."/>
            <person name="Riley R."/>
            <person name="Andreopoulos W."/>
            <person name="Labutti K."/>
            <person name="Pangilinan J."/>
            <person name="Ruiz-Duenas F.J."/>
            <person name="Barrasa J.M."/>
            <person name="Sanchez-Garcia M."/>
            <person name="Camarero S."/>
            <person name="Miyauchi S."/>
            <person name="Serrano A."/>
            <person name="Linde D."/>
            <person name="Babiker R."/>
            <person name="Drula E."/>
            <person name="Ayuso-Fernandez I."/>
            <person name="Pacheco R."/>
            <person name="Padilla G."/>
            <person name="Ferreira P."/>
            <person name="Barriuso J."/>
            <person name="Kellner H."/>
            <person name="Castanera R."/>
            <person name="Alfaro M."/>
            <person name="Ramirez L."/>
            <person name="Pisabarro A.G."/>
            <person name="Kuo A."/>
            <person name="Tritt A."/>
            <person name="Lipzen A."/>
            <person name="He G."/>
            <person name="Yan M."/>
            <person name="Ng V."/>
            <person name="Cullen D."/>
            <person name="Martin F."/>
            <person name="Rosso M.-N."/>
            <person name="Henrissat B."/>
            <person name="Hibbett D."/>
            <person name="Martinez A.T."/>
            <person name="Grigoriev I.V."/>
        </authorList>
    </citation>
    <scope>NUCLEOTIDE SEQUENCE</scope>
    <source>
        <strain evidence="2">CIRM-BRFM 674</strain>
    </source>
</reference>
<comment type="caution">
    <text evidence="2">The sequence shown here is derived from an EMBL/GenBank/DDBJ whole genome shotgun (WGS) entry which is preliminary data.</text>
</comment>
<keyword evidence="3" id="KW-1185">Reference proteome</keyword>
<evidence type="ECO:0000256" key="1">
    <source>
        <dbReference type="SAM" id="MobiDB-lite"/>
    </source>
</evidence>
<evidence type="ECO:0000313" key="3">
    <source>
        <dbReference type="Proteomes" id="UP000807469"/>
    </source>
</evidence>
<accession>A0A9P5Z0T8</accession>
<dbReference type="AlphaFoldDB" id="A0A9P5Z0T8"/>
<protein>
    <submittedName>
        <fullName evidence="2">Uncharacterized protein</fullName>
    </submittedName>
</protein>
<dbReference type="EMBL" id="MU155255">
    <property type="protein sequence ID" value="KAF9477635.1"/>
    <property type="molecule type" value="Genomic_DNA"/>
</dbReference>
<organism evidence="2 3">
    <name type="scientific">Pholiota conissans</name>
    <dbReference type="NCBI Taxonomy" id="109636"/>
    <lineage>
        <taxon>Eukaryota</taxon>
        <taxon>Fungi</taxon>
        <taxon>Dikarya</taxon>
        <taxon>Basidiomycota</taxon>
        <taxon>Agaricomycotina</taxon>
        <taxon>Agaricomycetes</taxon>
        <taxon>Agaricomycetidae</taxon>
        <taxon>Agaricales</taxon>
        <taxon>Agaricineae</taxon>
        <taxon>Strophariaceae</taxon>
        <taxon>Pholiota</taxon>
    </lineage>
</organism>
<dbReference type="Proteomes" id="UP000807469">
    <property type="component" value="Unassembled WGS sequence"/>
</dbReference>
<gene>
    <name evidence="2" type="ORF">BDN70DRAFT_97614</name>
</gene>
<evidence type="ECO:0000313" key="2">
    <source>
        <dbReference type="EMBL" id="KAF9477635.1"/>
    </source>
</evidence>
<sequence length="138" mass="15283">MTELICSSTRTPPSAPDLSPQHLDKPYRSTTLFYCSYSTLSLFFRLTAATRNATIHAHAPPSGSLARTVCMRRRRIVEIYGAECRLGPLTFSSIITTLLLLCRQFGIWMTIQLVAISPIRCPLTVAMTVNCASILAVF</sequence>
<feature type="compositionally biased region" description="Polar residues" evidence="1">
    <location>
        <begin position="1"/>
        <end position="12"/>
    </location>
</feature>
<name>A0A9P5Z0T8_9AGAR</name>
<feature type="region of interest" description="Disordered" evidence="1">
    <location>
        <begin position="1"/>
        <end position="22"/>
    </location>
</feature>